<dbReference type="PROSITE" id="PS50082">
    <property type="entry name" value="WD_REPEATS_2"/>
    <property type="match status" value="1"/>
</dbReference>
<keyword evidence="4" id="KW-1185">Reference proteome</keyword>
<accession>X6MXU4</accession>
<dbReference type="InterPro" id="IPR036322">
    <property type="entry name" value="WD40_repeat_dom_sf"/>
</dbReference>
<evidence type="ECO:0000256" key="2">
    <source>
        <dbReference type="SAM" id="MobiDB-lite"/>
    </source>
</evidence>
<gene>
    <name evidence="3" type="ORF">RFI_18393</name>
</gene>
<name>X6MXU4_RETFI</name>
<dbReference type="Pfam" id="PF00400">
    <property type="entry name" value="WD40"/>
    <property type="match status" value="1"/>
</dbReference>
<dbReference type="Gene3D" id="2.130.10.10">
    <property type="entry name" value="YVTN repeat-like/Quinoprotein amine dehydrogenase"/>
    <property type="match status" value="1"/>
</dbReference>
<dbReference type="AlphaFoldDB" id="X6MXU4"/>
<reference evidence="3 4" key="1">
    <citation type="journal article" date="2013" name="Curr. Biol.">
        <title>The Genome of the Foraminiferan Reticulomyxa filosa.</title>
        <authorList>
            <person name="Glockner G."/>
            <person name="Hulsmann N."/>
            <person name="Schleicher M."/>
            <person name="Noegel A.A."/>
            <person name="Eichinger L."/>
            <person name="Gallinger C."/>
            <person name="Pawlowski J."/>
            <person name="Sierra R."/>
            <person name="Euteneuer U."/>
            <person name="Pillet L."/>
            <person name="Moustafa A."/>
            <person name="Platzer M."/>
            <person name="Groth M."/>
            <person name="Szafranski K."/>
            <person name="Schliwa M."/>
        </authorList>
    </citation>
    <scope>NUCLEOTIDE SEQUENCE [LARGE SCALE GENOMIC DNA]</scope>
</reference>
<feature type="repeat" description="WD" evidence="1">
    <location>
        <begin position="2"/>
        <end position="36"/>
    </location>
</feature>
<dbReference type="EMBL" id="ASPP01014319">
    <property type="protein sequence ID" value="ETO18850.1"/>
    <property type="molecule type" value="Genomic_DNA"/>
</dbReference>
<dbReference type="SUPFAM" id="SSF50978">
    <property type="entry name" value="WD40 repeat-like"/>
    <property type="match status" value="1"/>
</dbReference>
<proteinExistence type="predicted"/>
<dbReference type="InterPro" id="IPR001680">
    <property type="entry name" value="WD40_rpt"/>
</dbReference>
<feature type="compositionally biased region" description="Polar residues" evidence="2">
    <location>
        <begin position="43"/>
        <end position="54"/>
    </location>
</feature>
<organism evidence="3 4">
    <name type="scientific">Reticulomyxa filosa</name>
    <dbReference type="NCBI Taxonomy" id="46433"/>
    <lineage>
        <taxon>Eukaryota</taxon>
        <taxon>Sar</taxon>
        <taxon>Rhizaria</taxon>
        <taxon>Retaria</taxon>
        <taxon>Foraminifera</taxon>
        <taxon>Monothalamids</taxon>
        <taxon>Reticulomyxidae</taxon>
        <taxon>Reticulomyxa</taxon>
    </lineage>
</organism>
<evidence type="ECO:0000313" key="4">
    <source>
        <dbReference type="Proteomes" id="UP000023152"/>
    </source>
</evidence>
<evidence type="ECO:0000313" key="3">
    <source>
        <dbReference type="EMBL" id="ETO18850.1"/>
    </source>
</evidence>
<keyword evidence="1" id="KW-0853">WD repeat</keyword>
<feature type="region of interest" description="Disordered" evidence="2">
    <location>
        <begin position="43"/>
        <end position="63"/>
    </location>
</feature>
<dbReference type="Proteomes" id="UP000023152">
    <property type="component" value="Unassembled WGS sequence"/>
</dbReference>
<dbReference type="InterPro" id="IPR015943">
    <property type="entry name" value="WD40/YVTN_repeat-like_dom_sf"/>
</dbReference>
<sequence length="263" mass="29812">MLNHHEGQVRCAAWHTTNSRLIISGGDDMTVRVWRLYPKSSPLYSHSQSQNINDPTRAGQMKNEKASKEAKDGILSVLFWLSFQVNKKTSNFWRGEHNSVRKCRESHRSSHINTKKNDASLQHLHQLLTMAASGVVCGLGVSPHFNGALVCALSCHSLNKRSCLDVYHLPHWTWNYASAHRVPLRKQMLHSDNSTTKEGVPMAHPNSDYTHVMTFDKDFVDYPSVIPLPYGARDRGLCFTPAPDIVFVGKWREQNKIIKGIDQ</sequence>
<dbReference type="PROSITE" id="PS50294">
    <property type="entry name" value="WD_REPEATS_REGION"/>
    <property type="match status" value="1"/>
</dbReference>
<evidence type="ECO:0000256" key="1">
    <source>
        <dbReference type="PROSITE-ProRule" id="PRU00221"/>
    </source>
</evidence>
<protein>
    <submittedName>
        <fullName evidence="3">Uncharacterized protein</fullName>
    </submittedName>
</protein>
<dbReference type="OrthoDB" id="1284551at2759"/>
<comment type="caution">
    <text evidence="3">The sequence shown here is derived from an EMBL/GenBank/DDBJ whole genome shotgun (WGS) entry which is preliminary data.</text>
</comment>